<dbReference type="PANTHER" id="PTHR30250:SF11">
    <property type="entry name" value="O-ANTIGEN TRANSPORTER-RELATED"/>
    <property type="match status" value="1"/>
</dbReference>
<dbReference type="AlphaFoldDB" id="A0A853DFK9"/>
<dbReference type="PANTHER" id="PTHR30250">
    <property type="entry name" value="PST FAMILY PREDICTED COLANIC ACID TRANSPORTER"/>
    <property type="match status" value="1"/>
</dbReference>
<dbReference type="InterPro" id="IPR002797">
    <property type="entry name" value="Polysacc_synth"/>
</dbReference>
<reference evidence="7 8" key="1">
    <citation type="submission" date="2020-07" db="EMBL/GenBank/DDBJ databases">
        <title>Sequencing the genomes of 1000 actinobacteria strains.</title>
        <authorList>
            <person name="Klenk H.-P."/>
        </authorList>
    </citation>
    <scope>NUCLEOTIDE SEQUENCE [LARGE SCALE GENOMIC DNA]</scope>
    <source>
        <strain evidence="7 8">DSM 29531</strain>
    </source>
</reference>
<feature type="transmembrane region" description="Helical" evidence="6">
    <location>
        <begin position="364"/>
        <end position="382"/>
    </location>
</feature>
<proteinExistence type="predicted"/>
<protein>
    <submittedName>
        <fullName evidence="7">O-antigen/teichoic acid export membrane protein</fullName>
    </submittedName>
</protein>
<feature type="transmembrane region" description="Helical" evidence="6">
    <location>
        <begin position="164"/>
        <end position="184"/>
    </location>
</feature>
<dbReference type="Proteomes" id="UP000571817">
    <property type="component" value="Unassembled WGS sequence"/>
</dbReference>
<keyword evidence="2" id="KW-1003">Cell membrane</keyword>
<name>A0A853DFK9_9MICO</name>
<keyword evidence="4 6" id="KW-1133">Transmembrane helix</keyword>
<evidence type="ECO:0000256" key="5">
    <source>
        <dbReference type="ARBA" id="ARBA00023136"/>
    </source>
</evidence>
<dbReference type="RefSeq" id="WP_179480996.1">
    <property type="nucleotide sequence ID" value="NZ_JACCFW010000001.1"/>
</dbReference>
<evidence type="ECO:0000313" key="7">
    <source>
        <dbReference type="EMBL" id="NYJ74813.1"/>
    </source>
</evidence>
<feature type="transmembrane region" description="Helical" evidence="6">
    <location>
        <begin position="388"/>
        <end position="409"/>
    </location>
</feature>
<evidence type="ECO:0000256" key="6">
    <source>
        <dbReference type="SAM" id="Phobius"/>
    </source>
</evidence>
<comment type="caution">
    <text evidence="7">The sequence shown here is derived from an EMBL/GenBank/DDBJ whole genome shotgun (WGS) entry which is preliminary data.</text>
</comment>
<dbReference type="GO" id="GO:0005886">
    <property type="term" value="C:plasma membrane"/>
    <property type="evidence" value="ECO:0007669"/>
    <property type="project" value="UniProtKB-SubCell"/>
</dbReference>
<evidence type="ECO:0000256" key="3">
    <source>
        <dbReference type="ARBA" id="ARBA00022692"/>
    </source>
</evidence>
<keyword evidence="3 6" id="KW-0812">Transmembrane</keyword>
<gene>
    <name evidence="7" type="ORF">HNR15_001776</name>
</gene>
<feature type="transmembrane region" description="Helical" evidence="6">
    <location>
        <begin position="59"/>
        <end position="83"/>
    </location>
</feature>
<sequence>MTIDASTPDDGRDAQRSVRPATGAGAVLGALLGIAMGVSNALGYLLVLMLSRTLGPEDFGGYSALSTFGVLLAIPAGAFQVVIARRIAGSARHEVTTGLRLASGVSVALFAATSLLSPALRDVFHLSSAWSAVLMGSMLVPMTLTGCFQGILLGSHRLRALSALYVVTAVTRLIAALVATIEGFSVVEVFAAMLLAAVATALVGAALCRAELRGIAGGGHGLAAEMLRSNSTLAALTALTSIDVLLARHYLSQHNSGGYALASTFGRAICWGTQFIALIVVPRMRGAGATRTLLKASGLVLGIGLVGLAVVSISPSFWVRVAGGGQYADYGHVAQACVVLGIAWALAQIWLFSEMGAGEHLLGALTWGAVVVEALAVTLRWHDSAVQIVTVCTVCAMAIAVAGLVRVLLRHQRRLPPLDEESVVLTADRAGA</sequence>
<dbReference type="EMBL" id="JACCFW010000001">
    <property type="protein sequence ID" value="NYJ74813.1"/>
    <property type="molecule type" value="Genomic_DNA"/>
</dbReference>
<evidence type="ECO:0000313" key="8">
    <source>
        <dbReference type="Proteomes" id="UP000571817"/>
    </source>
</evidence>
<feature type="transmembrane region" description="Helical" evidence="6">
    <location>
        <begin position="190"/>
        <end position="212"/>
    </location>
</feature>
<comment type="subcellular location">
    <subcellularLocation>
        <location evidence="1">Cell membrane</location>
        <topology evidence="1">Multi-pass membrane protein</topology>
    </subcellularLocation>
</comment>
<dbReference type="InterPro" id="IPR050833">
    <property type="entry name" value="Poly_Biosynth_Transport"/>
</dbReference>
<dbReference type="Pfam" id="PF01943">
    <property type="entry name" value="Polysacc_synt"/>
    <property type="match status" value="1"/>
</dbReference>
<feature type="transmembrane region" description="Helical" evidence="6">
    <location>
        <begin position="333"/>
        <end position="352"/>
    </location>
</feature>
<feature type="transmembrane region" description="Helical" evidence="6">
    <location>
        <begin position="293"/>
        <end position="313"/>
    </location>
</feature>
<evidence type="ECO:0000256" key="2">
    <source>
        <dbReference type="ARBA" id="ARBA00022475"/>
    </source>
</evidence>
<keyword evidence="8" id="KW-1185">Reference proteome</keyword>
<evidence type="ECO:0000256" key="4">
    <source>
        <dbReference type="ARBA" id="ARBA00022989"/>
    </source>
</evidence>
<keyword evidence="5 6" id="KW-0472">Membrane</keyword>
<evidence type="ECO:0000256" key="1">
    <source>
        <dbReference type="ARBA" id="ARBA00004651"/>
    </source>
</evidence>
<organism evidence="7 8">
    <name type="scientific">Allobranchiibius huperziae</name>
    <dbReference type="NCBI Taxonomy" id="1874116"/>
    <lineage>
        <taxon>Bacteria</taxon>
        <taxon>Bacillati</taxon>
        <taxon>Actinomycetota</taxon>
        <taxon>Actinomycetes</taxon>
        <taxon>Micrococcales</taxon>
        <taxon>Dermacoccaceae</taxon>
        <taxon>Allobranchiibius</taxon>
    </lineage>
</organism>
<accession>A0A853DFK9</accession>
<feature type="transmembrane region" description="Helical" evidence="6">
    <location>
        <begin position="21"/>
        <end position="47"/>
    </location>
</feature>
<feature type="transmembrane region" description="Helical" evidence="6">
    <location>
        <begin position="129"/>
        <end position="152"/>
    </location>
</feature>
<feature type="transmembrane region" description="Helical" evidence="6">
    <location>
        <begin position="95"/>
        <end position="117"/>
    </location>
</feature>